<evidence type="ECO:0000256" key="4">
    <source>
        <dbReference type="ARBA" id="ARBA00022989"/>
    </source>
</evidence>
<evidence type="ECO:0000313" key="9">
    <source>
        <dbReference type="Proteomes" id="UP000677054"/>
    </source>
</evidence>
<evidence type="ECO:0000256" key="7">
    <source>
        <dbReference type="SAM" id="Phobius"/>
    </source>
</evidence>
<feature type="transmembrane region" description="Helical" evidence="7">
    <location>
        <begin position="104"/>
        <end position="127"/>
    </location>
</feature>
<evidence type="ECO:0000256" key="1">
    <source>
        <dbReference type="ARBA" id="ARBA00004370"/>
    </source>
</evidence>
<dbReference type="Proteomes" id="UP000677054">
    <property type="component" value="Unassembled WGS sequence"/>
</dbReference>
<reference evidence="8" key="1">
    <citation type="submission" date="2020-11" db="EMBL/GenBank/DDBJ databases">
        <authorList>
            <person name="Tran Van P."/>
        </authorList>
    </citation>
    <scope>NUCLEOTIDE SEQUENCE</scope>
</reference>
<evidence type="ECO:0000256" key="3">
    <source>
        <dbReference type="ARBA" id="ARBA00022692"/>
    </source>
</evidence>
<proteinExistence type="inferred from homology"/>
<keyword evidence="9" id="KW-1185">Reference proteome</keyword>
<dbReference type="InterPro" id="IPR002159">
    <property type="entry name" value="CD36_fam"/>
</dbReference>
<evidence type="ECO:0000313" key="8">
    <source>
        <dbReference type="EMBL" id="CAD7250711.1"/>
    </source>
</evidence>
<organism evidence="8">
    <name type="scientific">Darwinula stevensoni</name>
    <dbReference type="NCBI Taxonomy" id="69355"/>
    <lineage>
        <taxon>Eukaryota</taxon>
        <taxon>Metazoa</taxon>
        <taxon>Ecdysozoa</taxon>
        <taxon>Arthropoda</taxon>
        <taxon>Crustacea</taxon>
        <taxon>Oligostraca</taxon>
        <taxon>Ostracoda</taxon>
        <taxon>Podocopa</taxon>
        <taxon>Podocopida</taxon>
        <taxon>Darwinulocopina</taxon>
        <taxon>Darwinuloidea</taxon>
        <taxon>Darwinulidae</taxon>
        <taxon>Darwinula</taxon>
    </lineage>
</organism>
<gene>
    <name evidence="8" type="ORF">DSTB1V02_LOCUS10480</name>
</gene>
<keyword evidence="5 7" id="KW-0472">Membrane</keyword>
<accession>A0A7R9AB94</accession>
<keyword evidence="3 7" id="KW-0812">Transmembrane</keyword>
<dbReference type="OrthoDB" id="18585at2759"/>
<evidence type="ECO:0000256" key="5">
    <source>
        <dbReference type="ARBA" id="ARBA00023136"/>
    </source>
</evidence>
<dbReference type="EMBL" id="LR902541">
    <property type="protein sequence ID" value="CAD7250711.1"/>
    <property type="molecule type" value="Genomic_DNA"/>
</dbReference>
<feature type="transmembrane region" description="Helical" evidence="7">
    <location>
        <begin position="66"/>
        <end position="84"/>
    </location>
</feature>
<evidence type="ECO:0000256" key="6">
    <source>
        <dbReference type="ARBA" id="ARBA00023180"/>
    </source>
</evidence>
<comment type="similarity">
    <text evidence="2">Belongs to the CD36 family.</text>
</comment>
<keyword evidence="6" id="KW-0325">Glycoprotein</keyword>
<dbReference type="Pfam" id="PF01130">
    <property type="entry name" value="CD36"/>
    <property type="match status" value="1"/>
</dbReference>
<dbReference type="EMBL" id="CAJPEV010003024">
    <property type="protein sequence ID" value="CAG0898703.1"/>
    <property type="molecule type" value="Genomic_DNA"/>
</dbReference>
<keyword evidence="4 7" id="KW-1133">Transmembrane helix</keyword>
<dbReference type="GO" id="GO:0016020">
    <property type="term" value="C:membrane"/>
    <property type="evidence" value="ECO:0007669"/>
    <property type="project" value="UniProtKB-SubCell"/>
</dbReference>
<name>A0A7R9AB94_9CRUS</name>
<evidence type="ECO:0000256" key="2">
    <source>
        <dbReference type="ARBA" id="ARBA00010532"/>
    </source>
</evidence>
<protein>
    <submittedName>
        <fullName evidence="8">Uncharacterized protein</fullName>
    </submittedName>
</protein>
<sequence>MYRKEGRELLCTVRKARPLPPSSGLEKNFKVFTSIRTMKEHLLTGLPLNGGKKFQVNFNLKPSEKYLSFANVSHMIFPIFWSAALTKELADEFYNRIILPQEVLAIGSWTAVGVGLLTVVVVGAITVREYRRRGFRPY</sequence>
<dbReference type="AlphaFoldDB" id="A0A7R9AB94"/>
<comment type="subcellular location">
    <subcellularLocation>
        <location evidence="1">Membrane</location>
    </subcellularLocation>
</comment>